<evidence type="ECO:0000313" key="1">
    <source>
        <dbReference type="EMBL" id="KAH3692591.1"/>
    </source>
</evidence>
<dbReference type="Proteomes" id="UP000828390">
    <property type="component" value="Unassembled WGS sequence"/>
</dbReference>
<sequence>MTASVFHVVSFDGKDSVAIVPHIWLHENGCWWPPYKGLKWLQIAVEKEEMPSENWTQHSCPVLYTGSFMEAVKRVRKAKRRQIFSHVKKTSQPKDCAT</sequence>
<organism evidence="1 2">
    <name type="scientific">Dreissena polymorpha</name>
    <name type="common">Zebra mussel</name>
    <name type="synonym">Mytilus polymorpha</name>
    <dbReference type="NCBI Taxonomy" id="45954"/>
    <lineage>
        <taxon>Eukaryota</taxon>
        <taxon>Metazoa</taxon>
        <taxon>Spiralia</taxon>
        <taxon>Lophotrochozoa</taxon>
        <taxon>Mollusca</taxon>
        <taxon>Bivalvia</taxon>
        <taxon>Autobranchia</taxon>
        <taxon>Heteroconchia</taxon>
        <taxon>Euheterodonta</taxon>
        <taxon>Imparidentia</taxon>
        <taxon>Neoheterodontei</taxon>
        <taxon>Myida</taxon>
        <taxon>Dreissenoidea</taxon>
        <taxon>Dreissenidae</taxon>
        <taxon>Dreissena</taxon>
    </lineage>
</organism>
<reference evidence="1" key="1">
    <citation type="journal article" date="2019" name="bioRxiv">
        <title>The Genome of the Zebra Mussel, Dreissena polymorpha: A Resource for Invasive Species Research.</title>
        <authorList>
            <person name="McCartney M.A."/>
            <person name="Auch B."/>
            <person name="Kono T."/>
            <person name="Mallez S."/>
            <person name="Zhang Y."/>
            <person name="Obille A."/>
            <person name="Becker A."/>
            <person name="Abrahante J.E."/>
            <person name="Garbe J."/>
            <person name="Badalamenti J.P."/>
            <person name="Herman A."/>
            <person name="Mangelson H."/>
            <person name="Liachko I."/>
            <person name="Sullivan S."/>
            <person name="Sone E.D."/>
            <person name="Koren S."/>
            <person name="Silverstein K.A.T."/>
            <person name="Beckman K.B."/>
            <person name="Gohl D.M."/>
        </authorList>
    </citation>
    <scope>NUCLEOTIDE SEQUENCE</scope>
    <source>
        <strain evidence="1">Duluth1</strain>
        <tissue evidence="1">Whole animal</tissue>
    </source>
</reference>
<name>A0A9D3Y2N2_DREPO</name>
<comment type="caution">
    <text evidence="1">The sequence shown here is derived from an EMBL/GenBank/DDBJ whole genome shotgun (WGS) entry which is preliminary data.</text>
</comment>
<evidence type="ECO:0000313" key="2">
    <source>
        <dbReference type="Proteomes" id="UP000828390"/>
    </source>
</evidence>
<keyword evidence="2" id="KW-1185">Reference proteome</keyword>
<accession>A0A9D3Y2N2</accession>
<dbReference type="EMBL" id="JAIWYP010000021">
    <property type="protein sequence ID" value="KAH3692591.1"/>
    <property type="molecule type" value="Genomic_DNA"/>
</dbReference>
<proteinExistence type="predicted"/>
<protein>
    <submittedName>
        <fullName evidence="1">Uncharacterized protein</fullName>
    </submittedName>
</protein>
<gene>
    <name evidence="1" type="ORF">DPMN_193142</name>
</gene>
<dbReference type="AlphaFoldDB" id="A0A9D3Y2N2"/>
<reference evidence="1" key="2">
    <citation type="submission" date="2020-11" db="EMBL/GenBank/DDBJ databases">
        <authorList>
            <person name="McCartney M.A."/>
            <person name="Auch B."/>
            <person name="Kono T."/>
            <person name="Mallez S."/>
            <person name="Becker A."/>
            <person name="Gohl D.M."/>
            <person name="Silverstein K.A.T."/>
            <person name="Koren S."/>
            <person name="Bechman K.B."/>
            <person name="Herman A."/>
            <person name="Abrahante J.E."/>
            <person name="Garbe J."/>
        </authorList>
    </citation>
    <scope>NUCLEOTIDE SEQUENCE</scope>
    <source>
        <strain evidence="1">Duluth1</strain>
        <tissue evidence="1">Whole animal</tissue>
    </source>
</reference>